<evidence type="ECO:0000313" key="6">
    <source>
        <dbReference type="Proteomes" id="UP001519308"/>
    </source>
</evidence>
<evidence type="ECO:0000259" key="4">
    <source>
        <dbReference type="PROSITE" id="PS50893"/>
    </source>
</evidence>
<dbReference type="InterPro" id="IPR003439">
    <property type="entry name" value="ABC_transporter-like_ATP-bd"/>
</dbReference>
<dbReference type="SMART" id="SM00382">
    <property type="entry name" value="AAA"/>
    <property type="match status" value="1"/>
</dbReference>
<dbReference type="Pfam" id="PF00005">
    <property type="entry name" value="ABC_tran"/>
    <property type="match status" value="1"/>
</dbReference>
<protein>
    <submittedName>
        <fullName evidence="5">ABC transport system ATP-binding protein</fullName>
    </submittedName>
</protein>
<dbReference type="EMBL" id="JAGGLL010000009">
    <property type="protein sequence ID" value="MBP2021584.1"/>
    <property type="molecule type" value="Genomic_DNA"/>
</dbReference>
<keyword evidence="1" id="KW-0813">Transport</keyword>
<dbReference type="Proteomes" id="UP001519308">
    <property type="component" value="Unassembled WGS sequence"/>
</dbReference>
<dbReference type="InterPro" id="IPR003593">
    <property type="entry name" value="AAA+_ATPase"/>
</dbReference>
<evidence type="ECO:0000313" key="5">
    <source>
        <dbReference type="EMBL" id="MBP2021584.1"/>
    </source>
</evidence>
<dbReference type="PANTHER" id="PTHR43423:SF1">
    <property type="entry name" value="ABC TRANSPORTER I FAMILY MEMBER 17"/>
    <property type="match status" value="1"/>
</dbReference>
<evidence type="ECO:0000256" key="2">
    <source>
        <dbReference type="ARBA" id="ARBA00022741"/>
    </source>
</evidence>
<gene>
    <name evidence="5" type="ORF">J2Z44_001380</name>
</gene>
<feature type="domain" description="ABC transporter" evidence="4">
    <location>
        <begin position="1"/>
        <end position="212"/>
    </location>
</feature>
<dbReference type="RefSeq" id="WP_021285773.1">
    <property type="nucleotide sequence ID" value="NZ_JAGGLL010000009.1"/>
</dbReference>
<evidence type="ECO:0000256" key="3">
    <source>
        <dbReference type="ARBA" id="ARBA00022840"/>
    </source>
</evidence>
<keyword evidence="2" id="KW-0547">Nucleotide-binding</keyword>
<comment type="caution">
    <text evidence="5">The sequence shown here is derived from an EMBL/GenBank/DDBJ whole genome shotgun (WGS) entry which is preliminary data.</text>
</comment>
<dbReference type="PROSITE" id="PS50893">
    <property type="entry name" value="ABC_TRANSPORTER_2"/>
    <property type="match status" value="1"/>
</dbReference>
<dbReference type="PANTHER" id="PTHR43423">
    <property type="entry name" value="ABC TRANSPORTER I FAMILY MEMBER 17"/>
    <property type="match status" value="1"/>
</dbReference>
<organism evidence="5 6">
    <name type="scientific">Clostridium punense</name>
    <dbReference type="NCBI Taxonomy" id="1054297"/>
    <lineage>
        <taxon>Bacteria</taxon>
        <taxon>Bacillati</taxon>
        <taxon>Bacillota</taxon>
        <taxon>Clostridia</taxon>
        <taxon>Eubacteriales</taxon>
        <taxon>Clostridiaceae</taxon>
        <taxon>Clostridium</taxon>
    </lineage>
</organism>
<sequence length="212" mass="23161">MFLLKAVKYKNILNIEELAIPSGKITSIVGSSGSGKTTLLQHLNKLISPDSGNICYFNEPINTMSSVDLRRKVVMLSQNPVIFTGTVKENLLMGLKFSEKPYAQDSELEKVLEMVELKKPLGANAEELSGGEKQRLALGRVILMNPEVFLLDEPSSALDEETENLIIGKLTSFVKANNKTLIMVTHSKGIALKFSDNIIEISNGKVVNGGVL</sequence>
<keyword evidence="3 5" id="KW-0067">ATP-binding</keyword>
<dbReference type="GO" id="GO:0005524">
    <property type="term" value="F:ATP binding"/>
    <property type="evidence" value="ECO:0007669"/>
    <property type="project" value="UniProtKB-KW"/>
</dbReference>
<dbReference type="InterPro" id="IPR017871">
    <property type="entry name" value="ABC_transporter-like_CS"/>
</dbReference>
<accession>A0ABS4K1D5</accession>
<dbReference type="Gene3D" id="3.40.50.300">
    <property type="entry name" value="P-loop containing nucleotide triphosphate hydrolases"/>
    <property type="match status" value="1"/>
</dbReference>
<dbReference type="InterPro" id="IPR027417">
    <property type="entry name" value="P-loop_NTPase"/>
</dbReference>
<keyword evidence="6" id="KW-1185">Reference proteome</keyword>
<name>A0ABS4K1D5_9CLOT</name>
<evidence type="ECO:0000256" key="1">
    <source>
        <dbReference type="ARBA" id="ARBA00022448"/>
    </source>
</evidence>
<dbReference type="PROSITE" id="PS00211">
    <property type="entry name" value="ABC_TRANSPORTER_1"/>
    <property type="match status" value="1"/>
</dbReference>
<proteinExistence type="predicted"/>
<reference evidence="5 6" key="1">
    <citation type="submission" date="2021-03" db="EMBL/GenBank/DDBJ databases">
        <title>Genomic Encyclopedia of Type Strains, Phase IV (KMG-IV): sequencing the most valuable type-strain genomes for metagenomic binning, comparative biology and taxonomic classification.</title>
        <authorList>
            <person name="Goeker M."/>
        </authorList>
    </citation>
    <scope>NUCLEOTIDE SEQUENCE [LARGE SCALE GENOMIC DNA]</scope>
    <source>
        <strain evidence="5 6">DSM 28650</strain>
    </source>
</reference>
<dbReference type="SUPFAM" id="SSF52540">
    <property type="entry name" value="P-loop containing nucleoside triphosphate hydrolases"/>
    <property type="match status" value="1"/>
</dbReference>